<proteinExistence type="inferred from homology"/>
<name>A0A0G1EPK9_9BACT</name>
<reference evidence="3 4" key="1">
    <citation type="journal article" date="2015" name="Nature">
        <title>rRNA introns, odd ribosomes, and small enigmatic genomes across a large radiation of phyla.</title>
        <authorList>
            <person name="Brown C.T."/>
            <person name="Hug L.A."/>
            <person name="Thomas B.C."/>
            <person name="Sharon I."/>
            <person name="Castelle C.J."/>
            <person name="Singh A."/>
            <person name="Wilkins M.J."/>
            <person name="Williams K.H."/>
            <person name="Banfield J.F."/>
        </authorList>
    </citation>
    <scope>NUCLEOTIDE SEQUENCE [LARGE SCALE GENOMIC DNA]</scope>
</reference>
<dbReference type="Proteomes" id="UP000034543">
    <property type="component" value="Unassembled WGS sequence"/>
</dbReference>
<evidence type="ECO:0000313" key="4">
    <source>
        <dbReference type="Proteomes" id="UP000034543"/>
    </source>
</evidence>
<dbReference type="InterPro" id="IPR006442">
    <property type="entry name" value="Antitoxin_Phd/YefM"/>
</dbReference>
<dbReference type="InterPro" id="IPR036165">
    <property type="entry name" value="YefM-like_sf"/>
</dbReference>
<evidence type="ECO:0000256" key="2">
    <source>
        <dbReference type="RuleBase" id="RU362080"/>
    </source>
</evidence>
<dbReference type="SUPFAM" id="SSF143120">
    <property type="entry name" value="YefM-like"/>
    <property type="match status" value="1"/>
</dbReference>
<comment type="function">
    <text evidence="2">Antitoxin component of a type II toxin-antitoxin (TA) system.</text>
</comment>
<evidence type="ECO:0000313" key="3">
    <source>
        <dbReference type="EMBL" id="KKS84961.1"/>
    </source>
</evidence>
<evidence type="ECO:0000256" key="1">
    <source>
        <dbReference type="ARBA" id="ARBA00009981"/>
    </source>
</evidence>
<dbReference type="Pfam" id="PF02604">
    <property type="entry name" value="PhdYeFM_antitox"/>
    <property type="match status" value="1"/>
</dbReference>
<comment type="similarity">
    <text evidence="1 2">Belongs to the phD/YefM antitoxin family.</text>
</comment>
<dbReference type="EMBL" id="LCFB01000012">
    <property type="protein sequence ID" value="KKS84961.1"/>
    <property type="molecule type" value="Genomic_DNA"/>
</dbReference>
<comment type="caution">
    <text evidence="3">The sequence shown here is derived from an EMBL/GenBank/DDBJ whole genome shotgun (WGS) entry which is preliminary data.</text>
</comment>
<sequence length="91" mass="10465">MKTISAFKARTNFGEVMNEVYYKGTEIVVERKGKPMVKIVKMKPSELGETASFLKAAGAWKDLDTDKMIKRIYKNRKDGSSKRRYLANWGK</sequence>
<dbReference type="Gene3D" id="3.40.1620.10">
    <property type="entry name" value="YefM-like domain"/>
    <property type="match status" value="1"/>
</dbReference>
<accession>A0A0G1EPK9</accession>
<protein>
    <recommendedName>
        <fullName evidence="2">Antitoxin</fullName>
    </recommendedName>
</protein>
<dbReference type="AlphaFoldDB" id="A0A0G1EPK9"/>
<organism evidence="3 4">
    <name type="scientific">Candidatus Gottesmanbacteria bacterium GW2011_GWA1_43_11</name>
    <dbReference type="NCBI Taxonomy" id="1618436"/>
    <lineage>
        <taxon>Bacteria</taxon>
        <taxon>Candidatus Gottesmaniibacteriota</taxon>
    </lineage>
</organism>
<dbReference type="STRING" id="1618436.UV59_C0012G0054"/>
<gene>
    <name evidence="3" type="ORF">UV59_C0012G0054</name>
</gene>
<dbReference type="NCBIfam" id="TIGR01552">
    <property type="entry name" value="phd_fam"/>
    <property type="match status" value="1"/>
</dbReference>